<dbReference type="GO" id="GO:0032153">
    <property type="term" value="C:cell division site"/>
    <property type="evidence" value="ECO:0007669"/>
    <property type="project" value="TreeGrafter"/>
</dbReference>
<dbReference type="SUPFAM" id="SSF110997">
    <property type="entry name" value="Sporulation related repeat"/>
    <property type="match status" value="1"/>
</dbReference>
<comment type="caution">
    <text evidence="3">The sequence shown here is derived from an EMBL/GenBank/DDBJ whole genome shotgun (WGS) entry which is preliminary data.</text>
</comment>
<dbReference type="Pfam" id="PF09976">
    <property type="entry name" value="TPR_21"/>
    <property type="match status" value="1"/>
</dbReference>
<organism evidence="3 4">
    <name type="scientific">Candidatus Desantisbacteria bacterium CG1_02_38_46</name>
    <dbReference type="NCBI Taxonomy" id="1817893"/>
    <lineage>
        <taxon>Bacteria</taxon>
        <taxon>Candidatus Desantisiibacteriota</taxon>
    </lineage>
</organism>
<dbReference type="SMART" id="SM00028">
    <property type="entry name" value="TPR"/>
    <property type="match status" value="2"/>
</dbReference>
<evidence type="ECO:0000259" key="2">
    <source>
        <dbReference type="PROSITE" id="PS51724"/>
    </source>
</evidence>
<reference evidence="3 4" key="1">
    <citation type="journal article" date="2016" name="Environ. Microbiol.">
        <title>Genomic resolution of a cold subsurface aquifer community provides metabolic insights for novel microbes adapted to high CO concentrations.</title>
        <authorList>
            <person name="Probst A.J."/>
            <person name="Castelle C.J."/>
            <person name="Singh A."/>
            <person name="Brown C.T."/>
            <person name="Anantharaman K."/>
            <person name="Sharon I."/>
            <person name="Hug L.A."/>
            <person name="Burstein D."/>
            <person name="Emerson J.B."/>
            <person name="Thomas B.C."/>
            <person name="Banfield J.F."/>
        </authorList>
    </citation>
    <scope>NUCLEOTIDE SEQUENCE [LARGE SCALE GENOMIC DNA]</scope>
    <source>
        <strain evidence="3">CG1_02_38_46</strain>
    </source>
</reference>
<dbReference type="SUPFAM" id="SSF48452">
    <property type="entry name" value="TPR-like"/>
    <property type="match status" value="1"/>
</dbReference>
<dbReference type="PANTHER" id="PTHR38687:SF1">
    <property type="entry name" value="CELL DIVISION PROTEIN DEDD"/>
    <property type="match status" value="1"/>
</dbReference>
<evidence type="ECO:0000313" key="4">
    <source>
        <dbReference type="Proteomes" id="UP000182278"/>
    </source>
</evidence>
<dbReference type="PANTHER" id="PTHR38687">
    <property type="entry name" value="CELL DIVISION PROTEIN DEDD-RELATED"/>
    <property type="match status" value="1"/>
</dbReference>
<name>A0A1J4S964_9BACT</name>
<dbReference type="InterPro" id="IPR007730">
    <property type="entry name" value="SPOR-like_dom"/>
</dbReference>
<dbReference type="GO" id="GO:0032506">
    <property type="term" value="P:cytokinetic process"/>
    <property type="evidence" value="ECO:0007669"/>
    <property type="project" value="TreeGrafter"/>
</dbReference>
<gene>
    <name evidence="3" type="ORF">AUJ66_08110</name>
</gene>
<proteinExistence type="predicted"/>
<dbReference type="GO" id="GO:0030428">
    <property type="term" value="C:cell septum"/>
    <property type="evidence" value="ECO:0007669"/>
    <property type="project" value="TreeGrafter"/>
</dbReference>
<evidence type="ECO:0000313" key="3">
    <source>
        <dbReference type="EMBL" id="OIN95848.1"/>
    </source>
</evidence>
<accession>A0A1J4S964</accession>
<dbReference type="Gene3D" id="3.30.70.1070">
    <property type="entry name" value="Sporulation related repeat"/>
    <property type="match status" value="1"/>
</dbReference>
<dbReference type="Pfam" id="PF05036">
    <property type="entry name" value="SPOR"/>
    <property type="match status" value="1"/>
</dbReference>
<dbReference type="InterPro" id="IPR036680">
    <property type="entry name" value="SPOR-like_sf"/>
</dbReference>
<dbReference type="AlphaFoldDB" id="A0A1J4S964"/>
<dbReference type="InterPro" id="IPR011990">
    <property type="entry name" value="TPR-like_helical_dom_sf"/>
</dbReference>
<feature type="domain" description="SPOR" evidence="2">
    <location>
        <begin position="227"/>
        <end position="306"/>
    </location>
</feature>
<protein>
    <recommendedName>
        <fullName evidence="2">SPOR domain-containing protein</fullName>
    </recommendedName>
</protein>
<dbReference type="Gene3D" id="1.25.40.10">
    <property type="entry name" value="Tetratricopeptide repeat domain"/>
    <property type="match status" value="2"/>
</dbReference>
<feature type="repeat" description="TPR" evidence="1">
    <location>
        <begin position="102"/>
        <end position="135"/>
    </location>
</feature>
<evidence type="ECO:0000256" key="1">
    <source>
        <dbReference type="PROSITE-ProRule" id="PRU00339"/>
    </source>
</evidence>
<dbReference type="PROSITE" id="PS50005">
    <property type="entry name" value="TPR"/>
    <property type="match status" value="1"/>
</dbReference>
<dbReference type="InterPro" id="IPR018704">
    <property type="entry name" value="SecYEG/CpoB_TPR"/>
</dbReference>
<dbReference type="InterPro" id="IPR052521">
    <property type="entry name" value="Cell_div_SPOR-domain"/>
</dbReference>
<dbReference type="InterPro" id="IPR019734">
    <property type="entry name" value="TPR_rpt"/>
</dbReference>
<dbReference type="STRING" id="1817893.AUJ66_08110"/>
<dbReference type="GO" id="GO:0042834">
    <property type="term" value="F:peptidoglycan binding"/>
    <property type="evidence" value="ECO:0007669"/>
    <property type="project" value="InterPro"/>
</dbReference>
<dbReference type="PROSITE" id="PS51724">
    <property type="entry name" value="SPOR"/>
    <property type="match status" value="1"/>
</dbReference>
<dbReference type="Proteomes" id="UP000182278">
    <property type="component" value="Unassembled WGS sequence"/>
</dbReference>
<dbReference type="EMBL" id="MNUO01000124">
    <property type="protein sequence ID" value="OIN95848.1"/>
    <property type="molecule type" value="Genomic_DNA"/>
</dbReference>
<keyword evidence="1" id="KW-0802">TPR repeat</keyword>
<sequence length="307" mass="36190">MNNYHLKHSFVLLWFILLVILAPRSFCMDPAKVLFEDATRESNQNIVVDKLREIVEKYPESPLAIESLYIIAEQEYLKEDYAQAYREFQTLIEKFRRNKYSSLAWYRRASCLFAVCEYDEAIKEFRQSISLNPWGEQCSLAKIGIADAYFAKNDYHRALREYKSISGGPFHQYILYKITLCHQNLHNEREFKMSKEELIKKYPLSVESMLIANATELNLATDESLKVPLEAVWTIQVGSFTREENARNLSATLRKKGYISWIQRVKIGEGFFYRVYLGKFKTEEEVKRKAEEVNRKEDLPTRIVELK</sequence>